<dbReference type="GO" id="GO:0005634">
    <property type="term" value="C:nucleus"/>
    <property type="evidence" value="ECO:0007669"/>
    <property type="project" value="TreeGrafter"/>
</dbReference>
<dbReference type="FunFam" id="1.10.8.60:FF:000084">
    <property type="entry name" value="p-loop containing nucleoside triphosphate hydrolase superfamily protein"/>
    <property type="match status" value="1"/>
</dbReference>
<feature type="compositionally biased region" description="Basic and acidic residues" evidence="5">
    <location>
        <begin position="211"/>
        <end position="256"/>
    </location>
</feature>
<organism evidence="7 8">
    <name type="scientific">Rhododendron williamsianum</name>
    <dbReference type="NCBI Taxonomy" id="262921"/>
    <lineage>
        <taxon>Eukaryota</taxon>
        <taxon>Viridiplantae</taxon>
        <taxon>Streptophyta</taxon>
        <taxon>Embryophyta</taxon>
        <taxon>Tracheophyta</taxon>
        <taxon>Spermatophyta</taxon>
        <taxon>Magnoliopsida</taxon>
        <taxon>eudicotyledons</taxon>
        <taxon>Gunneridae</taxon>
        <taxon>Pentapetalae</taxon>
        <taxon>asterids</taxon>
        <taxon>Ericales</taxon>
        <taxon>Ericaceae</taxon>
        <taxon>Ericoideae</taxon>
        <taxon>Rhodoreae</taxon>
        <taxon>Rhododendron</taxon>
    </lineage>
</organism>
<keyword evidence="2" id="KW-0547">Nucleotide-binding</keyword>
<proteinExistence type="inferred from homology"/>
<dbReference type="GO" id="GO:0006334">
    <property type="term" value="P:nucleosome assembly"/>
    <property type="evidence" value="ECO:0007669"/>
    <property type="project" value="TreeGrafter"/>
</dbReference>
<evidence type="ECO:0000256" key="4">
    <source>
        <dbReference type="ARBA" id="ARBA00023117"/>
    </source>
</evidence>
<dbReference type="InterPro" id="IPR003960">
    <property type="entry name" value="ATPase_AAA_CS"/>
</dbReference>
<dbReference type="GO" id="GO:0006337">
    <property type="term" value="P:nucleosome disassembly"/>
    <property type="evidence" value="ECO:0007669"/>
    <property type="project" value="TreeGrafter"/>
</dbReference>
<dbReference type="Pfam" id="PF00004">
    <property type="entry name" value="AAA"/>
    <property type="match status" value="1"/>
</dbReference>
<feature type="region of interest" description="Disordered" evidence="5">
    <location>
        <begin position="387"/>
        <end position="409"/>
    </location>
</feature>
<feature type="compositionally biased region" description="Polar residues" evidence="5">
    <location>
        <begin position="1678"/>
        <end position="1693"/>
    </location>
</feature>
<protein>
    <recommendedName>
        <fullName evidence="6">AAA+ ATPase domain-containing protein</fullName>
    </recommendedName>
</protein>
<evidence type="ECO:0000259" key="6">
    <source>
        <dbReference type="SMART" id="SM00382"/>
    </source>
</evidence>
<dbReference type="InterPro" id="IPR003959">
    <property type="entry name" value="ATPase_AAA_core"/>
</dbReference>
<accession>A0A6A4LLV2</accession>
<dbReference type="GO" id="GO:0016887">
    <property type="term" value="F:ATP hydrolysis activity"/>
    <property type="evidence" value="ECO:0007669"/>
    <property type="project" value="InterPro"/>
</dbReference>
<keyword evidence="8" id="KW-1185">Reference proteome</keyword>
<dbReference type="PANTHER" id="PTHR23069">
    <property type="entry name" value="AAA DOMAIN-CONTAINING"/>
    <property type="match status" value="1"/>
</dbReference>
<dbReference type="GO" id="GO:0042393">
    <property type="term" value="F:histone binding"/>
    <property type="evidence" value="ECO:0007669"/>
    <property type="project" value="TreeGrafter"/>
</dbReference>
<dbReference type="PANTHER" id="PTHR23069:SF7">
    <property type="entry name" value="P-LOOP CONTAINING NUCLEOSIDE TRIPHOSPHATE HYDROLASES SUPERFAMILY PROTEIN"/>
    <property type="match status" value="1"/>
</dbReference>
<evidence type="ECO:0000256" key="3">
    <source>
        <dbReference type="ARBA" id="ARBA00022840"/>
    </source>
</evidence>
<feature type="region of interest" description="Disordered" evidence="5">
    <location>
        <begin position="211"/>
        <end position="293"/>
    </location>
</feature>
<dbReference type="GO" id="GO:0003682">
    <property type="term" value="F:chromatin binding"/>
    <property type="evidence" value="ECO:0007669"/>
    <property type="project" value="TreeGrafter"/>
</dbReference>
<dbReference type="InterPro" id="IPR027417">
    <property type="entry name" value="P-loop_NTPase"/>
</dbReference>
<feature type="region of interest" description="Disordered" evidence="5">
    <location>
        <begin position="46"/>
        <end position="120"/>
    </location>
</feature>
<dbReference type="InterPro" id="IPR045199">
    <property type="entry name" value="ATAD2-like"/>
</dbReference>
<dbReference type="SUPFAM" id="SSF52540">
    <property type="entry name" value="P-loop containing nucleoside triphosphate hydrolases"/>
    <property type="match status" value="1"/>
</dbReference>
<dbReference type="GO" id="GO:0005524">
    <property type="term" value="F:ATP binding"/>
    <property type="evidence" value="ECO:0007669"/>
    <property type="project" value="UniProtKB-KW"/>
</dbReference>
<dbReference type="Proteomes" id="UP000428333">
    <property type="component" value="Linkage Group LG07"/>
</dbReference>
<dbReference type="FunFam" id="3.40.50.300:FF:000061">
    <property type="entry name" value="ATPase family, AAA domain-containing 2"/>
    <property type="match status" value="1"/>
</dbReference>
<evidence type="ECO:0000256" key="1">
    <source>
        <dbReference type="ARBA" id="ARBA00006914"/>
    </source>
</evidence>
<dbReference type="InterPro" id="IPR003593">
    <property type="entry name" value="AAA+_ATPase"/>
</dbReference>
<gene>
    <name evidence="7" type="ORF">C3L33_11698</name>
</gene>
<dbReference type="OrthoDB" id="5421at2759"/>
<feature type="region of interest" description="Disordered" evidence="5">
    <location>
        <begin position="1678"/>
        <end position="1761"/>
    </location>
</feature>
<reference evidence="7 8" key="1">
    <citation type="journal article" date="2019" name="Genome Biol. Evol.">
        <title>The Rhododendron genome and chromosomal organization provide insight into shared whole-genome duplications across the heath family (Ericaceae).</title>
        <authorList>
            <person name="Soza V.L."/>
            <person name="Lindsley D."/>
            <person name="Waalkes A."/>
            <person name="Ramage E."/>
            <person name="Patwardhan R.P."/>
            <person name="Burton J.N."/>
            <person name="Adey A."/>
            <person name="Kumar A."/>
            <person name="Qiu R."/>
            <person name="Shendure J."/>
            <person name="Hall B."/>
        </authorList>
    </citation>
    <scope>NUCLEOTIDE SEQUENCE [LARGE SCALE GENOMIC DNA]</scope>
    <source>
        <strain evidence="7">RSF 1966-606</strain>
    </source>
</reference>
<feature type="domain" description="AAA+ ATPase" evidence="6">
    <location>
        <begin position="721"/>
        <end position="862"/>
    </location>
</feature>
<evidence type="ECO:0000313" key="8">
    <source>
        <dbReference type="Proteomes" id="UP000428333"/>
    </source>
</evidence>
<evidence type="ECO:0000256" key="2">
    <source>
        <dbReference type="ARBA" id="ARBA00022741"/>
    </source>
</evidence>
<evidence type="ECO:0000256" key="5">
    <source>
        <dbReference type="SAM" id="MobiDB-lite"/>
    </source>
</evidence>
<feature type="compositionally biased region" description="Basic and acidic residues" evidence="5">
    <location>
        <begin position="46"/>
        <end position="58"/>
    </location>
</feature>
<dbReference type="PROSITE" id="PS00674">
    <property type="entry name" value="AAA"/>
    <property type="match status" value="1"/>
</dbReference>
<keyword evidence="4" id="KW-0103">Bromodomain</keyword>
<comment type="similarity">
    <text evidence="1">Belongs to the AAA ATPase family.</text>
</comment>
<dbReference type="Gene3D" id="3.40.50.300">
    <property type="entry name" value="P-loop containing nucleotide triphosphate hydrolases"/>
    <property type="match status" value="1"/>
</dbReference>
<evidence type="ECO:0000313" key="7">
    <source>
        <dbReference type="EMBL" id="KAE9456389.1"/>
    </source>
</evidence>
<feature type="region of interest" description="Disordered" evidence="5">
    <location>
        <begin position="1636"/>
        <end position="1661"/>
    </location>
</feature>
<dbReference type="InterPro" id="IPR041569">
    <property type="entry name" value="AAA_lid_3"/>
</dbReference>
<keyword evidence="3" id="KW-0067">ATP-binding</keyword>
<dbReference type="SMART" id="SM00382">
    <property type="entry name" value="AAA"/>
    <property type="match status" value="1"/>
</dbReference>
<dbReference type="Gene3D" id="1.10.8.60">
    <property type="match status" value="1"/>
</dbReference>
<sequence length="1960" mass="216849">MRLSRSVALSEWRRKNQRLSSLRTRKKHKRLDAICEKTYNENRNVVESEKNDDLELRRSSRVRKAPEVLDASPPPVKKRRRFDKRSGSDSVGRGKGKDWVKGEPTCSTSQDVEEEPSRWGSRLRSRGKKVTFRVREKGYPSLRGKRKLFEDLDGFNEEVEVEDREFGDDEEELEGGMSTVVRSKRPGRIKASNVPRNAELVIELCLDKEHGKERNEVEAEKGKNEVEAEKGKNEVEERQEIKEAEGLEDNAEKDQLHLNGGDGCGSEPKDDDGGTTQPDGKEESEVPIGLQQGDCIANVNVEPLEHDMEVELPEFVEEGENQRVSVQVGGVLTDQVEDGGCQQKPLEGEHATKVDKMDCASSGVPRKTCMRVGRRCGLCGTGTGGKPPKKLVQDGAGSDHEAYGGSSASEEPNYDMWDGFGDEPGWLGRLLGPINDRYGIAGIWVHQHCAVWSPENGVGFVKFLEPGGSAHASSLIHIPLIPFLSCVFPVRLSGCWSSSLPEGLEQSHSTLLNAHTMSNSWSCMMLVVAVVVALYLKSSLAHVYFAGLGCLKNVRAALCRGRVLKCTRCGRSSPLLLAPCARANGCIFDHRKFLIACTDHRYIFQPQGSQYFHRLKKMKAKKIKMEMRKLSNDARRKDVEAEERWLEGEDEEFLKRESKRLHRDLLRIAPVYIGGSNPENDIQFQGWESVAGLQDVIQCMKEVVILPLLYPEFFSNMGLTPPRGVLLHGHPGTGKTLLVRALIGSCARGDRRIAYFARKGADCLGKYVGDAERQLRLLFQVAEKSQPSIIFFDEIDGLAPCRTRQQDQTHNSVVSTLLALLDGLKSRGSVVVIGATNRPDAVDPALRRPGRFDREIYFPLPSVKDRASILSLHTRRWPKPVTGSLLNWIARKTVGFAGADLQALCTQAAIIALRRNCPLQELFSAAEKKDPHSKNPPLPTFSVEERDWLEALSCAPPPCSQRGAAMAANDVVSSPLHSHLISCLLQPLSKLLVSLYLDERLMLPPPLHKAAGLVKSVFVSALDKKKVTSDYWWVHVQDLLQEADVMREIEVNLSHGGILVRQAGDSNFDTWEEDTIGGSWKLKHLKGRQISGRPSLSGNMSDESGKKLGFRMLISGSPRSGQRYLASCLLHCFAGNMEIQKVDLATISQEGHGDVMLGVPPVRLNPMFLGTQALNMNTSFISKLYYGGNMLRLYLSSGDKCLRCASVGSCMIYLPRIDLWAIENVDKKENDSSSDSESSEEMSFVKHSQVGKKENQSCEKVCESSVVAAVSQDASLKTSQIWSSFVEQVDSICVSTSLMILATSEVSFPVLPLRIRQFFKSEVLDCSPSIALEETIPRFSIHLDGNFNRDIVIDTSAVELSKRIIHQFVQLMHHRTHVVASSCIDNNSDTLNEDANEVCHNMDPGPSNENEREQFPQSWAMKVFSPPNSRPAKGKSSVLLAISTFGYQILRYPHFAELCWVTSKLKEGPSADINGPWKGWPFNSCFVRPSKSLENVAVECSSSNNKDAEKSSLVRGLIAVGLSAYRGVYTSLREVSFEVRKVLEVLAGEINLKLQAGKDRHQFIRLLSQMAYLEDVTAVPTPKVTILGSQDDNKRGEESIPQNDVCEQDVSVKSCHEVEVLEGSLLRFDLNKTAEEVDPTSEGGVVSEGSPMDHSAPDLHFPSSADAAVLLGGKLLNEQNGITSEPNPGNHSSVRGDSESLRLSNGFAYPDSGTGLGDDNCSGEQGGIKPISSKEAENQHNDSTMENGIENGKASSNDEHNTDANFPPPICKDSGVVCFYRCCSKCLLKIHDMVRKILTHEWGSKESGLTVEDVHDVVSSVSVNLHLAVRKLCIAENLSAFFDEKLRRKTIGKLFDDQETDAACECNGSEDGTMVQMECRCHSSSKNGDTSKRVNSSLNAIKGFDLEFICRNGVLSPAETDKNVSFHCKFETLCLCSFIECIAMTKRPSDWCDDVVTSRF</sequence>
<dbReference type="Pfam" id="PF17862">
    <property type="entry name" value="AAA_lid_3"/>
    <property type="match status" value="1"/>
</dbReference>
<name>A0A6A4LLV2_9ERIC</name>
<feature type="non-terminal residue" evidence="7">
    <location>
        <position position="1"/>
    </location>
</feature>
<dbReference type="EMBL" id="QEFC01001727">
    <property type="protein sequence ID" value="KAE9456389.1"/>
    <property type="molecule type" value="Genomic_DNA"/>
</dbReference>
<comment type="caution">
    <text evidence="7">The sequence shown here is derived from an EMBL/GenBank/DDBJ whole genome shotgun (WGS) entry which is preliminary data.</text>
</comment>
<dbReference type="GO" id="GO:0045815">
    <property type="term" value="P:transcription initiation-coupled chromatin remodeling"/>
    <property type="evidence" value="ECO:0007669"/>
    <property type="project" value="TreeGrafter"/>
</dbReference>